<dbReference type="InterPro" id="IPR001398">
    <property type="entry name" value="Macrophage_inhib_fac"/>
</dbReference>
<evidence type="ECO:0000256" key="8">
    <source>
        <dbReference type="ARBA" id="ARBA00038932"/>
    </source>
</evidence>
<evidence type="ECO:0000256" key="12">
    <source>
        <dbReference type="ARBA" id="ARBA00042730"/>
    </source>
</evidence>
<name>A0A286UJ83_9AGAM</name>
<accession>A0A286UJ83</accession>
<dbReference type="SUPFAM" id="SSF55331">
    <property type="entry name" value="Tautomerase/MIF"/>
    <property type="match status" value="1"/>
</dbReference>
<evidence type="ECO:0000313" key="14">
    <source>
        <dbReference type="Proteomes" id="UP000217199"/>
    </source>
</evidence>
<dbReference type="EC" id="5.3.2.1" evidence="9"/>
<comment type="subcellular location">
    <subcellularLocation>
        <location evidence="1">Secreted</location>
    </subcellularLocation>
</comment>
<dbReference type="Gene3D" id="3.30.429.10">
    <property type="entry name" value="Macrophage Migration Inhibitory Factor"/>
    <property type="match status" value="1"/>
</dbReference>
<comment type="catalytic activity">
    <reaction evidence="6">
        <text>3-phenylpyruvate = enol-phenylpyruvate</text>
        <dbReference type="Rhea" id="RHEA:17097"/>
        <dbReference type="ChEBI" id="CHEBI:16815"/>
        <dbReference type="ChEBI" id="CHEBI:18005"/>
        <dbReference type="EC" id="5.3.2.1"/>
    </reaction>
</comment>
<reference evidence="13 14" key="1">
    <citation type="journal article" date="2017" name="Mol. Ecol.">
        <title>Comparative and population genomic landscape of Phellinus noxius: A hypervariable fungus causing root rot in trees.</title>
        <authorList>
            <person name="Chung C.L."/>
            <person name="Lee T.J."/>
            <person name="Akiba M."/>
            <person name="Lee H.H."/>
            <person name="Kuo T.H."/>
            <person name="Liu D."/>
            <person name="Ke H.M."/>
            <person name="Yokoi T."/>
            <person name="Roa M.B."/>
            <person name="Lu M.J."/>
            <person name="Chang Y.Y."/>
            <person name="Ann P.J."/>
            <person name="Tsai J.N."/>
            <person name="Chen C.Y."/>
            <person name="Tzean S.S."/>
            <person name="Ota Y."/>
            <person name="Hattori T."/>
            <person name="Sahashi N."/>
            <person name="Liou R.F."/>
            <person name="Kikuchi T."/>
            <person name="Tsai I.J."/>
        </authorList>
    </citation>
    <scope>NUCLEOTIDE SEQUENCE [LARGE SCALE GENOMIC DNA]</scope>
    <source>
        <strain evidence="13 14">FFPRI411160</strain>
    </source>
</reference>
<dbReference type="Proteomes" id="UP000217199">
    <property type="component" value="Unassembled WGS sequence"/>
</dbReference>
<evidence type="ECO:0000313" key="13">
    <source>
        <dbReference type="EMBL" id="PAV19534.1"/>
    </source>
</evidence>
<evidence type="ECO:0000256" key="11">
    <source>
        <dbReference type="ARBA" id="ARBA00041912"/>
    </source>
</evidence>
<dbReference type="STRING" id="2282107.A0A286UJ83"/>
<dbReference type="AlphaFoldDB" id="A0A286UJ83"/>
<gene>
    <name evidence="13" type="ORF">PNOK_0446800</name>
</gene>
<evidence type="ECO:0000256" key="2">
    <source>
        <dbReference type="ARBA" id="ARBA00005851"/>
    </source>
</evidence>
<evidence type="ECO:0000256" key="5">
    <source>
        <dbReference type="ARBA" id="ARBA00023235"/>
    </source>
</evidence>
<evidence type="ECO:0000256" key="3">
    <source>
        <dbReference type="ARBA" id="ARBA00022514"/>
    </source>
</evidence>
<dbReference type="Pfam" id="PF01187">
    <property type="entry name" value="MIF"/>
    <property type="match status" value="1"/>
</dbReference>
<dbReference type="EMBL" id="NBII01000004">
    <property type="protein sequence ID" value="PAV19534.1"/>
    <property type="molecule type" value="Genomic_DNA"/>
</dbReference>
<comment type="caution">
    <text evidence="13">The sequence shown here is derived from an EMBL/GenBank/DDBJ whole genome shotgun (WGS) entry which is preliminary data.</text>
</comment>
<keyword evidence="4" id="KW-0964">Secreted</keyword>
<evidence type="ECO:0000256" key="6">
    <source>
        <dbReference type="ARBA" id="ARBA00036735"/>
    </source>
</evidence>
<organism evidence="13 14">
    <name type="scientific">Pyrrhoderma noxium</name>
    <dbReference type="NCBI Taxonomy" id="2282107"/>
    <lineage>
        <taxon>Eukaryota</taxon>
        <taxon>Fungi</taxon>
        <taxon>Dikarya</taxon>
        <taxon>Basidiomycota</taxon>
        <taxon>Agaricomycotina</taxon>
        <taxon>Agaricomycetes</taxon>
        <taxon>Hymenochaetales</taxon>
        <taxon>Hymenochaetaceae</taxon>
        <taxon>Pyrrhoderma</taxon>
    </lineage>
</organism>
<proteinExistence type="inferred from homology"/>
<dbReference type="GO" id="GO:0004167">
    <property type="term" value="F:dopachrome isomerase activity"/>
    <property type="evidence" value="ECO:0007669"/>
    <property type="project" value="UniProtKB-EC"/>
</dbReference>
<dbReference type="InParanoid" id="A0A286UJ83"/>
<dbReference type="GO" id="GO:0005615">
    <property type="term" value="C:extracellular space"/>
    <property type="evidence" value="ECO:0007669"/>
    <property type="project" value="UniProtKB-KW"/>
</dbReference>
<dbReference type="EC" id="5.3.3.12" evidence="8"/>
<evidence type="ECO:0000256" key="4">
    <source>
        <dbReference type="ARBA" id="ARBA00022525"/>
    </source>
</evidence>
<dbReference type="PANTHER" id="PTHR11954">
    <property type="entry name" value="D-DOPACHROME DECARBOXYLASE"/>
    <property type="match status" value="1"/>
</dbReference>
<keyword evidence="3" id="KW-0202">Cytokine</keyword>
<dbReference type="OrthoDB" id="255819at2759"/>
<evidence type="ECO:0000256" key="9">
    <source>
        <dbReference type="ARBA" id="ARBA00039086"/>
    </source>
</evidence>
<evidence type="ECO:0000256" key="1">
    <source>
        <dbReference type="ARBA" id="ARBA00004613"/>
    </source>
</evidence>
<dbReference type="PANTHER" id="PTHR11954:SF6">
    <property type="entry name" value="MACROPHAGE MIGRATION INHIBITORY FACTOR"/>
    <property type="match status" value="1"/>
</dbReference>
<keyword evidence="14" id="KW-1185">Reference proteome</keyword>
<sequence length="116" mass="12693">MPYLNLTTNVKLDDAKAFALDFSKFSAKVLKKPESYIAVSYTYNDTLTFGGSFEPSFQLSVISLGNINPEVNVTYSKAISDYLGEKLGTSNSRGYITFVDPGYENLGYSGKTFAAP</sequence>
<evidence type="ECO:0000256" key="10">
    <source>
        <dbReference type="ARBA" id="ARBA00041631"/>
    </source>
</evidence>
<comment type="catalytic activity">
    <reaction evidence="7">
        <text>L-dopachrome = 5,6-dihydroxyindole-2-carboxylate</text>
        <dbReference type="Rhea" id="RHEA:13041"/>
        <dbReference type="ChEBI" id="CHEBI:16875"/>
        <dbReference type="ChEBI" id="CHEBI:57509"/>
        <dbReference type="EC" id="5.3.3.12"/>
    </reaction>
</comment>
<comment type="similarity">
    <text evidence="2">Belongs to the MIF family.</text>
</comment>
<evidence type="ECO:0000256" key="7">
    <source>
        <dbReference type="ARBA" id="ARBA00036823"/>
    </source>
</evidence>
<keyword evidence="5" id="KW-0413">Isomerase</keyword>
<protein>
    <recommendedName>
        <fullName evidence="12">L-dopachrome isomerase</fullName>
        <ecNumber evidence="9">5.3.2.1</ecNumber>
        <ecNumber evidence="8">5.3.3.12</ecNumber>
    </recommendedName>
    <alternativeName>
        <fullName evidence="10">L-dopachrome tautomerase</fullName>
    </alternativeName>
    <alternativeName>
        <fullName evidence="11">Phenylpyruvate tautomerase</fullName>
    </alternativeName>
</protein>
<dbReference type="InterPro" id="IPR014347">
    <property type="entry name" value="Tautomerase/MIF_sf"/>
</dbReference>
<dbReference type="GO" id="GO:0050178">
    <property type="term" value="F:phenylpyruvate tautomerase activity"/>
    <property type="evidence" value="ECO:0007669"/>
    <property type="project" value="UniProtKB-EC"/>
</dbReference>